<accession>A0A0F7ZGD8</accession>
<feature type="region of interest" description="Disordered" evidence="1">
    <location>
        <begin position="67"/>
        <end position="113"/>
    </location>
</feature>
<feature type="compositionally biased region" description="Basic and acidic residues" evidence="1">
    <location>
        <begin position="277"/>
        <end position="286"/>
    </location>
</feature>
<feature type="compositionally biased region" description="Basic and acidic residues" evidence="1">
    <location>
        <begin position="95"/>
        <end position="113"/>
    </location>
</feature>
<evidence type="ECO:0000256" key="1">
    <source>
        <dbReference type="SAM" id="MobiDB-lite"/>
    </source>
</evidence>
<protein>
    <submittedName>
        <fullName evidence="2">Uncharacterized protein</fullName>
    </submittedName>
</protein>
<dbReference type="Proteomes" id="UP000054481">
    <property type="component" value="Unassembled WGS sequence"/>
</dbReference>
<name>A0A0F7ZGD8_9HYPO</name>
<keyword evidence="3" id="KW-1185">Reference proteome</keyword>
<evidence type="ECO:0000313" key="3">
    <source>
        <dbReference type="Proteomes" id="UP000054481"/>
    </source>
</evidence>
<reference evidence="2 3" key="1">
    <citation type="journal article" date="2014" name="Genome Biol. Evol.">
        <title>Comparative genomics and transcriptomics analyses reveal divergent lifestyle features of nematode endoparasitic fungus Hirsutella minnesotensis.</title>
        <authorList>
            <person name="Lai Y."/>
            <person name="Liu K."/>
            <person name="Zhang X."/>
            <person name="Zhang X."/>
            <person name="Li K."/>
            <person name="Wang N."/>
            <person name="Shu C."/>
            <person name="Wu Y."/>
            <person name="Wang C."/>
            <person name="Bushley K.E."/>
            <person name="Xiang M."/>
            <person name="Liu X."/>
        </authorList>
    </citation>
    <scope>NUCLEOTIDE SEQUENCE [LARGE SCALE GENOMIC DNA]</scope>
    <source>
        <strain evidence="2 3">3608</strain>
    </source>
</reference>
<evidence type="ECO:0000313" key="2">
    <source>
        <dbReference type="EMBL" id="KJZ70716.1"/>
    </source>
</evidence>
<dbReference type="AlphaFoldDB" id="A0A0F7ZGD8"/>
<proteinExistence type="predicted"/>
<organism evidence="2 3">
    <name type="scientific">Hirsutella minnesotensis 3608</name>
    <dbReference type="NCBI Taxonomy" id="1043627"/>
    <lineage>
        <taxon>Eukaryota</taxon>
        <taxon>Fungi</taxon>
        <taxon>Dikarya</taxon>
        <taxon>Ascomycota</taxon>
        <taxon>Pezizomycotina</taxon>
        <taxon>Sordariomycetes</taxon>
        <taxon>Hypocreomycetidae</taxon>
        <taxon>Hypocreales</taxon>
        <taxon>Ophiocordycipitaceae</taxon>
        <taxon>Hirsutella</taxon>
    </lineage>
</organism>
<sequence>MAGLPSIEVHARLVEKHRMLFARYWIVQDAGTTGGDQTVGDGTLETMIAEYEAEPKDEETTQLRVGGTKEGLDRDSTKLGQNDGMGPAFRVGGQARDRARAAKKRQVEDPDQVREDAHLKQLAESFDREIERYCCRLDSVPRETLQLLASISPTALEVKPFGRKGREASMAKYRSVGHRYLGFCFRAYKQGREEALERWAVTQEASPTLTTTFRINFITADREYTSTMSSALDLDGSSKGAVLNGPCDWKQWISIIKKFASSHNVWEYLDPSIKEDQSGSIRDRGSNLRGVSSSRIPPHPIPQQIASVVKAIASLQQHIVKTIGNYYSTIAEEHDVTMQLSLLQARVAPTDWAFEREVLQRYRSTLQSPERTKI</sequence>
<feature type="region of interest" description="Disordered" evidence="1">
    <location>
        <begin position="277"/>
        <end position="296"/>
    </location>
</feature>
<dbReference type="EMBL" id="KQ030610">
    <property type="protein sequence ID" value="KJZ70716.1"/>
    <property type="molecule type" value="Genomic_DNA"/>
</dbReference>
<dbReference type="OrthoDB" id="3522001at2759"/>
<gene>
    <name evidence="2" type="ORF">HIM_09900</name>
</gene>